<evidence type="ECO:0000256" key="8">
    <source>
        <dbReference type="ARBA" id="ARBA00023125"/>
    </source>
</evidence>
<keyword evidence="5 11" id="KW-0863">Zinc-finger</keyword>
<evidence type="ECO:0000256" key="2">
    <source>
        <dbReference type="ARBA" id="ARBA00004123"/>
    </source>
</evidence>
<dbReference type="GO" id="GO:0008270">
    <property type="term" value="F:zinc ion binding"/>
    <property type="evidence" value="ECO:0007669"/>
    <property type="project" value="UniProtKB-KW"/>
</dbReference>
<evidence type="ECO:0000313" key="16">
    <source>
        <dbReference type="Proteomes" id="UP000695026"/>
    </source>
</evidence>
<evidence type="ECO:0000256" key="10">
    <source>
        <dbReference type="ARBA" id="ARBA00023242"/>
    </source>
</evidence>
<dbReference type="FunFam" id="3.30.160.60:FF:000352">
    <property type="entry name" value="zinc finger protein 3 homolog"/>
    <property type="match status" value="1"/>
</dbReference>
<dbReference type="RefSeq" id="XP_025029926.1">
    <property type="nucleotide sequence ID" value="XM_025174158.1"/>
</dbReference>
<dbReference type="PROSITE" id="PS00028">
    <property type="entry name" value="ZINC_FINGER_C2H2_1"/>
    <property type="match status" value="9"/>
</dbReference>
<name>A0A9F5JC40_PYTBI</name>
<feature type="domain" description="KRAB" evidence="15">
    <location>
        <begin position="196"/>
        <end position="276"/>
    </location>
</feature>
<dbReference type="KEGG" id="pbi:103059361"/>
<evidence type="ECO:0000256" key="4">
    <source>
        <dbReference type="ARBA" id="ARBA00022737"/>
    </source>
</evidence>
<dbReference type="InterPro" id="IPR036236">
    <property type="entry name" value="Znf_C2H2_sf"/>
</dbReference>
<feature type="domain" description="C2H2-type" evidence="13">
    <location>
        <begin position="362"/>
        <end position="389"/>
    </location>
</feature>
<evidence type="ECO:0000256" key="12">
    <source>
        <dbReference type="SAM" id="MobiDB-lite"/>
    </source>
</evidence>
<accession>A0A9F5JC40</accession>
<evidence type="ECO:0000259" key="14">
    <source>
        <dbReference type="PROSITE" id="PS50804"/>
    </source>
</evidence>
<dbReference type="GO" id="GO:0003700">
    <property type="term" value="F:DNA-binding transcription factor activity"/>
    <property type="evidence" value="ECO:0007669"/>
    <property type="project" value="TreeGrafter"/>
</dbReference>
<keyword evidence="9" id="KW-0804">Transcription</keyword>
<evidence type="ECO:0000256" key="3">
    <source>
        <dbReference type="ARBA" id="ARBA00022723"/>
    </source>
</evidence>
<dbReference type="CDD" id="cd07765">
    <property type="entry name" value="KRAB_A-box"/>
    <property type="match status" value="1"/>
</dbReference>
<evidence type="ECO:0000256" key="6">
    <source>
        <dbReference type="ARBA" id="ARBA00022833"/>
    </source>
</evidence>
<protein>
    <submittedName>
        <fullName evidence="17">Zinc finger protein 3-like isoform X1</fullName>
    </submittedName>
</protein>
<sequence>MEAEDPAGKGLCEAPVESREEAGQRTRRKILEEETLPWDVQHQDIREFLCKEPEGPREVCSHLHHLCLQWLKPERNTKAQMLDLVVLEHFLAVLPSEMADWVRECGADTTSQAVALAEGFLLSQAEDKVRLRRSIEIDAQGLKARGDLFDPPQRILLRGISKEEQAQDVSPGDGTTSVVLLEISPFPTLPSTQGAVSFQEVAVCFTEEEWALLDSTQKALHGEVMRENSRNVASLGEEHDTENYQVPDMAASQAIQWEVGKERFGHDWRLETYVEDLDAGNRRGKICKDKSDLDNQCGTEIRVSQYEWRMPETFFSPNIPLALCQQMRTGEKPYKCMQCGKSFKHSSALIYHSRIHTGEKPYKCLECGKSFRWSSDLTSHKTIHTGEKPYKCLECGKSFRQSSHLNSHQRVHTGEKPYQCSECGKRFGQSSNLTNHKRLHTGEKPYQCMECGRSFSQICSLTLHKRIHTGEKPYKCIECGKSFKNNGKLISHRRIHSGEKPFKCMDCGRSFSQNFSLTLHKRIHTGEKPYTCMECGKSFKRSSELTSHNRIHTGEKSYKCMECGKCFRWRSQHTSHHRTHCGESTYVVNGQGSASPHSLTFQPLRSGGELPAWTVTPVSS</sequence>
<dbReference type="Gene3D" id="1.10.4020.10">
    <property type="entry name" value="DNA breaking-rejoining enzymes"/>
    <property type="match status" value="1"/>
</dbReference>
<dbReference type="Pfam" id="PF02023">
    <property type="entry name" value="SCAN"/>
    <property type="match status" value="1"/>
</dbReference>
<feature type="domain" description="C2H2-type" evidence="13">
    <location>
        <begin position="334"/>
        <end position="361"/>
    </location>
</feature>
<evidence type="ECO:0000259" key="15">
    <source>
        <dbReference type="PROSITE" id="PS50805"/>
    </source>
</evidence>
<dbReference type="PANTHER" id="PTHR24404">
    <property type="entry name" value="ZINC FINGER PROTEIN"/>
    <property type="match status" value="1"/>
</dbReference>
<feature type="domain" description="C2H2-type" evidence="13">
    <location>
        <begin position="418"/>
        <end position="445"/>
    </location>
</feature>
<dbReference type="InterPro" id="IPR003309">
    <property type="entry name" value="SCAN_dom"/>
</dbReference>
<keyword evidence="4" id="KW-0677">Repeat</keyword>
<dbReference type="SUPFAM" id="SSF57667">
    <property type="entry name" value="beta-beta-alpha zinc fingers"/>
    <property type="match status" value="5"/>
</dbReference>
<dbReference type="GO" id="GO:0005634">
    <property type="term" value="C:nucleus"/>
    <property type="evidence" value="ECO:0007669"/>
    <property type="project" value="UniProtKB-SubCell"/>
</dbReference>
<dbReference type="PROSITE" id="PS50805">
    <property type="entry name" value="KRAB"/>
    <property type="match status" value="1"/>
</dbReference>
<dbReference type="SMART" id="SM00349">
    <property type="entry name" value="KRAB"/>
    <property type="match status" value="1"/>
</dbReference>
<keyword evidence="7" id="KW-0805">Transcription regulation</keyword>
<dbReference type="PROSITE" id="PS50804">
    <property type="entry name" value="SCAN_BOX"/>
    <property type="match status" value="1"/>
</dbReference>
<feature type="domain" description="C2H2-type" evidence="13">
    <location>
        <begin position="474"/>
        <end position="501"/>
    </location>
</feature>
<feature type="region of interest" description="Disordered" evidence="12">
    <location>
        <begin position="1"/>
        <end position="26"/>
    </location>
</feature>
<dbReference type="SUPFAM" id="SSF47353">
    <property type="entry name" value="Retrovirus capsid dimerization domain-like"/>
    <property type="match status" value="1"/>
</dbReference>
<dbReference type="OMA" id="FDPPQRI"/>
<keyword evidence="8" id="KW-0238">DNA-binding</keyword>
<evidence type="ECO:0000256" key="7">
    <source>
        <dbReference type="ARBA" id="ARBA00023015"/>
    </source>
</evidence>
<dbReference type="InterPro" id="IPR036051">
    <property type="entry name" value="KRAB_dom_sf"/>
</dbReference>
<dbReference type="GeneID" id="103059361"/>
<feature type="domain" description="C2H2-type" evidence="13">
    <location>
        <begin position="390"/>
        <end position="417"/>
    </location>
</feature>
<dbReference type="Gene3D" id="6.10.140.140">
    <property type="match status" value="1"/>
</dbReference>
<dbReference type="GO" id="GO:0000978">
    <property type="term" value="F:RNA polymerase II cis-regulatory region sequence-specific DNA binding"/>
    <property type="evidence" value="ECO:0007669"/>
    <property type="project" value="TreeGrafter"/>
</dbReference>
<dbReference type="SMART" id="SM00431">
    <property type="entry name" value="SCAN"/>
    <property type="match status" value="1"/>
</dbReference>
<dbReference type="SMART" id="SM00355">
    <property type="entry name" value="ZnF_C2H2"/>
    <property type="match status" value="9"/>
</dbReference>
<dbReference type="FunFam" id="3.30.160.60:FF:000176">
    <property type="entry name" value="zinc finger protein 70"/>
    <property type="match status" value="1"/>
</dbReference>
<feature type="domain" description="SCAN box" evidence="14">
    <location>
        <begin position="42"/>
        <end position="120"/>
    </location>
</feature>
<keyword evidence="10" id="KW-0539">Nucleus</keyword>
<proteinExistence type="predicted"/>
<comment type="function">
    <text evidence="1">May be involved in transcriptional regulation.</text>
</comment>
<keyword evidence="3" id="KW-0479">Metal-binding</keyword>
<reference evidence="17" key="1">
    <citation type="submission" date="2025-08" db="UniProtKB">
        <authorList>
            <consortium name="RefSeq"/>
        </authorList>
    </citation>
    <scope>IDENTIFICATION</scope>
    <source>
        <tissue evidence="17">Liver</tissue>
    </source>
</reference>
<dbReference type="Pfam" id="PF01352">
    <property type="entry name" value="KRAB"/>
    <property type="match status" value="1"/>
</dbReference>
<feature type="domain" description="C2H2-type" evidence="13">
    <location>
        <begin position="558"/>
        <end position="585"/>
    </location>
</feature>
<evidence type="ECO:0000256" key="9">
    <source>
        <dbReference type="ARBA" id="ARBA00023163"/>
    </source>
</evidence>
<organism evidence="16 17">
    <name type="scientific">Python bivittatus</name>
    <name type="common">Burmese python</name>
    <name type="synonym">Python molurus bivittatus</name>
    <dbReference type="NCBI Taxonomy" id="176946"/>
    <lineage>
        <taxon>Eukaryota</taxon>
        <taxon>Metazoa</taxon>
        <taxon>Chordata</taxon>
        <taxon>Craniata</taxon>
        <taxon>Vertebrata</taxon>
        <taxon>Euteleostomi</taxon>
        <taxon>Lepidosauria</taxon>
        <taxon>Squamata</taxon>
        <taxon>Bifurcata</taxon>
        <taxon>Unidentata</taxon>
        <taxon>Episquamata</taxon>
        <taxon>Toxicofera</taxon>
        <taxon>Serpentes</taxon>
        <taxon>Henophidia</taxon>
        <taxon>Pythonidae</taxon>
        <taxon>Python</taxon>
    </lineage>
</organism>
<dbReference type="InterPro" id="IPR038269">
    <property type="entry name" value="SCAN_sf"/>
</dbReference>
<dbReference type="GO" id="GO:0006357">
    <property type="term" value="P:regulation of transcription by RNA polymerase II"/>
    <property type="evidence" value="ECO:0007669"/>
    <property type="project" value="TreeGrafter"/>
</dbReference>
<evidence type="ECO:0000256" key="5">
    <source>
        <dbReference type="ARBA" id="ARBA00022771"/>
    </source>
</evidence>
<feature type="domain" description="C2H2-type" evidence="13">
    <location>
        <begin position="446"/>
        <end position="473"/>
    </location>
</feature>
<feature type="compositionally biased region" description="Basic and acidic residues" evidence="12">
    <location>
        <begin position="16"/>
        <end position="26"/>
    </location>
</feature>
<dbReference type="InterPro" id="IPR001909">
    <property type="entry name" value="KRAB"/>
</dbReference>
<evidence type="ECO:0000259" key="13">
    <source>
        <dbReference type="PROSITE" id="PS50157"/>
    </source>
</evidence>
<dbReference type="PROSITE" id="PS50157">
    <property type="entry name" value="ZINC_FINGER_C2H2_2"/>
    <property type="match status" value="9"/>
</dbReference>
<dbReference type="PANTHER" id="PTHR24404:SF100">
    <property type="entry name" value="ZINC FINGER PROTEIN 501"/>
    <property type="match status" value="1"/>
</dbReference>
<dbReference type="FunFam" id="3.30.160.60:FF:002343">
    <property type="entry name" value="Zinc finger protein 33A"/>
    <property type="match status" value="5"/>
</dbReference>
<dbReference type="Gene3D" id="3.30.160.60">
    <property type="entry name" value="Classic Zinc Finger"/>
    <property type="match status" value="9"/>
</dbReference>
<comment type="subcellular location">
    <subcellularLocation>
        <location evidence="2">Nucleus</location>
    </subcellularLocation>
</comment>
<dbReference type="FunFam" id="3.30.160.60:FF:002716">
    <property type="entry name" value="Zinc finger protein 212"/>
    <property type="match status" value="1"/>
</dbReference>
<dbReference type="InterPro" id="IPR050589">
    <property type="entry name" value="Ikaros_C2H2-ZF"/>
</dbReference>
<evidence type="ECO:0000256" key="1">
    <source>
        <dbReference type="ARBA" id="ARBA00003767"/>
    </source>
</evidence>
<keyword evidence="6" id="KW-0862">Zinc</keyword>
<dbReference type="Proteomes" id="UP000695026">
    <property type="component" value="Unplaced"/>
</dbReference>
<dbReference type="OrthoDB" id="9039656at2759"/>
<dbReference type="AlphaFoldDB" id="A0A9F5JC40"/>
<gene>
    <name evidence="17" type="primary">LOC103059361</name>
</gene>
<dbReference type="InterPro" id="IPR013087">
    <property type="entry name" value="Znf_C2H2_type"/>
</dbReference>
<dbReference type="FunFam" id="3.30.160.60:FF:000737">
    <property type="entry name" value="Zinc finger protein 565"/>
    <property type="match status" value="1"/>
</dbReference>
<feature type="domain" description="C2H2-type" evidence="13">
    <location>
        <begin position="502"/>
        <end position="529"/>
    </location>
</feature>
<evidence type="ECO:0000256" key="11">
    <source>
        <dbReference type="PROSITE-ProRule" id="PRU00042"/>
    </source>
</evidence>
<dbReference type="FunFam" id="1.10.4020.10:FF:000005">
    <property type="entry name" value="Uncharacterized protein"/>
    <property type="match status" value="1"/>
</dbReference>
<keyword evidence="16" id="KW-1185">Reference proteome</keyword>
<dbReference type="SUPFAM" id="SSF109640">
    <property type="entry name" value="KRAB domain (Kruppel-associated box)"/>
    <property type="match status" value="1"/>
</dbReference>
<feature type="domain" description="C2H2-type" evidence="13">
    <location>
        <begin position="530"/>
        <end position="557"/>
    </location>
</feature>
<evidence type="ECO:0000313" key="17">
    <source>
        <dbReference type="RefSeq" id="XP_025029926.1"/>
    </source>
</evidence>
<dbReference type="Pfam" id="PF00096">
    <property type="entry name" value="zf-C2H2"/>
    <property type="match status" value="8"/>
</dbReference>